<organism evidence="2 3">
    <name type="scientific">Gordonia aquimaris</name>
    <dbReference type="NCBI Taxonomy" id="2984863"/>
    <lineage>
        <taxon>Bacteria</taxon>
        <taxon>Bacillati</taxon>
        <taxon>Actinomycetota</taxon>
        <taxon>Actinomycetes</taxon>
        <taxon>Mycobacteriales</taxon>
        <taxon>Gordoniaceae</taxon>
        <taxon>Gordonia</taxon>
    </lineage>
</organism>
<evidence type="ECO:0000313" key="2">
    <source>
        <dbReference type="EMBL" id="MCX2964197.1"/>
    </source>
</evidence>
<keyword evidence="1" id="KW-0812">Transmembrane</keyword>
<dbReference type="AlphaFoldDB" id="A0A9X3I3Z5"/>
<proteinExistence type="predicted"/>
<feature type="transmembrane region" description="Helical" evidence="1">
    <location>
        <begin position="30"/>
        <end position="48"/>
    </location>
</feature>
<keyword evidence="1" id="KW-0472">Membrane</keyword>
<dbReference type="RefSeq" id="WP_235726271.1">
    <property type="nucleotide sequence ID" value="NZ_JAPKFM010000007.1"/>
</dbReference>
<protein>
    <submittedName>
        <fullName evidence="2">Uncharacterized protein</fullName>
    </submittedName>
</protein>
<evidence type="ECO:0000313" key="3">
    <source>
        <dbReference type="Proteomes" id="UP001143347"/>
    </source>
</evidence>
<evidence type="ECO:0000256" key="1">
    <source>
        <dbReference type="SAM" id="Phobius"/>
    </source>
</evidence>
<comment type="caution">
    <text evidence="2">The sequence shown here is derived from an EMBL/GenBank/DDBJ whole genome shotgun (WGS) entry which is preliminary data.</text>
</comment>
<keyword evidence="3" id="KW-1185">Reference proteome</keyword>
<dbReference type="EMBL" id="JAPKFM010000007">
    <property type="protein sequence ID" value="MCX2964197.1"/>
    <property type="molecule type" value="Genomic_DNA"/>
</dbReference>
<dbReference type="Proteomes" id="UP001143347">
    <property type="component" value="Unassembled WGS sequence"/>
</dbReference>
<reference evidence="2" key="1">
    <citation type="submission" date="2022-10" db="EMBL/GenBank/DDBJ databases">
        <title>WGS of marine actinomycetes from Thailand.</title>
        <authorList>
            <person name="Thawai C."/>
        </authorList>
    </citation>
    <scope>NUCLEOTIDE SEQUENCE</scope>
    <source>
        <strain evidence="2">SW21</strain>
    </source>
</reference>
<keyword evidence="1" id="KW-1133">Transmembrane helix</keyword>
<gene>
    <name evidence="2" type="ORF">OSB52_08855</name>
</gene>
<sequence>MNTSKQCGGALGLAALGLVAGSYTDYRPAFLAMAACMGVVAAGAAVALRPPIPRADAAAGTVDR</sequence>
<accession>A0A9X3I3Z5</accession>
<name>A0A9X3I3Z5_9ACTN</name>